<organism evidence="1">
    <name type="scientific">Rhizophora mucronata</name>
    <name type="common">Asiatic mangrove</name>
    <dbReference type="NCBI Taxonomy" id="61149"/>
    <lineage>
        <taxon>Eukaryota</taxon>
        <taxon>Viridiplantae</taxon>
        <taxon>Streptophyta</taxon>
        <taxon>Embryophyta</taxon>
        <taxon>Tracheophyta</taxon>
        <taxon>Spermatophyta</taxon>
        <taxon>Magnoliopsida</taxon>
        <taxon>eudicotyledons</taxon>
        <taxon>Gunneridae</taxon>
        <taxon>Pentapetalae</taxon>
        <taxon>rosids</taxon>
        <taxon>fabids</taxon>
        <taxon>Malpighiales</taxon>
        <taxon>Rhizophoraceae</taxon>
        <taxon>Rhizophora</taxon>
    </lineage>
</organism>
<name>A0A2P2NKH1_RHIMU</name>
<protein>
    <submittedName>
        <fullName evidence="1">Uncharacterized protein</fullName>
    </submittedName>
</protein>
<sequence>MQTNFSGLLNGVQFPNYSHQTAYEQREIDYLSMFSCIKEKFLPQNTPKVQGDYKMSRNLSPCQDLMFTSHNFENIIS</sequence>
<reference evidence="1" key="1">
    <citation type="submission" date="2018-02" db="EMBL/GenBank/DDBJ databases">
        <title>Rhizophora mucronata_Transcriptome.</title>
        <authorList>
            <person name="Meera S.P."/>
            <person name="Sreeshan A."/>
            <person name="Augustine A."/>
        </authorList>
    </citation>
    <scope>NUCLEOTIDE SEQUENCE</scope>
    <source>
        <tissue evidence="1">Leaf</tissue>
    </source>
</reference>
<dbReference type="AlphaFoldDB" id="A0A2P2NKH1"/>
<accession>A0A2P2NKH1</accession>
<dbReference type="EMBL" id="GGEC01062493">
    <property type="protein sequence ID" value="MBX42977.1"/>
    <property type="molecule type" value="Transcribed_RNA"/>
</dbReference>
<evidence type="ECO:0000313" key="1">
    <source>
        <dbReference type="EMBL" id="MBX42977.1"/>
    </source>
</evidence>
<proteinExistence type="predicted"/>